<proteinExistence type="predicted"/>
<gene>
    <name evidence="1" type="ORF">O4213_14085</name>
</gene>
<sequence>MPYRDAALAAKGVAAINLGDGRFTVPAALAADISRQLKSLPESTRAVVLSLSDDACILIAPGDPLVLFVPRTAIGVEG</sequence>
<name>A0ABT4MVW7_GORRU</name>
<keyword evidence="2" id="KW-1185">Reference proteome</keyword>
<dbReference type="Proteomes" id="UP001067235">
    <property type="component" value="Unassembled WGS sequence"/>
</dbReference>
<evidence type="ECO:0000313" key="1">
    <source>
        <dbReference type="EMBL" id="MCZ4551117.1"/>
    </source>
</evidence>
<protein>
    <submittedName>
        <fullName evidence="1">Uncharacterized protein</fullName>
    </submittedName>
</protein>
<evidence type="ECO:0000313" key="2">
    <source>
        <dbReference type="Proteomes" id="UP001067235"/>
    </source>
</evidence>
<accession>A0ABT4MVW7</accession>
<organism evidence="1 2">
    <name type="scientific">Gordonia rubripertincta</name>
    <name type="common">Rhodococcus corallinus</name>
    <dbReference type="NCBI Taxonomy" id="36822"/>
    <lineage>
        <taxon>Bacteria</taxon>
        <taxon>Bacillati</taxon>
        <taxon>Actinomycetota</taxon>
        <taxon>Actinomycetes</taxon>
        <taxon>Mycobacteriales</taxon>
        <taxon>Gordoniaceae</taxon>
        <taxon>Gordonia</taxon>
    </lineage>
</organism>
<reference evidence="1" key="1">
    <citation type="submission" date="2022-12" db="EMBL/GenBank/DDBJ databases">
        <authorList>
            <person name="Krivoruchko A.V."/>
            <person name="Elkin A."/>
        </authorList>
    </citation>
    <scope>NUCLEOTIDE SEQUENCE</scope>
    <source>
        <strain evidence="1">IEGM 1388</strain>
    </source>
</reference>
<dbReference type="EMBL" id="JAPWIE010000004">
    <property type="protein sequence ID" value="MCZ4551117.1"/>
    <property type="molecule type" value="Genomic_DNA"/>
</dbReference>
<comment type="caution">
    <text evidence="1">The sequence shown here is derived from an EMBL/GenBank/DDBJ whole genome shotgun (WGS) entry which is preliminary data.</text>
</comment>
<dbReference type="RefSeq" id="WP_301571875.1">
    <property type="nucleotide sequence ID" value="NZ_JAPWIE010000004.1"/>
</dbReference>